<accession>A0AAD8UW43</accession>
<name>A0AAD8UW43_GLOAC</name>
<organism evidence="1 2">
    <name type="scientific">Glomerella acutata</name>
    <name type="common">Colletotrichum acutatum</name>
    <dbReference type="NCBI Taxonomy" id="27357"/>
    <lineage>
        <taxon>Eukaryota</taxon>
        <taxon>Fungi</taxon>
        <taxon>Dikarya</taxon>
        <taxon>Ascomycota</taxon>
        <taxon>Pezizomycotina</taxon>
        <taxon>Sordariomycetes</taxon>
        <taxon>Hypocreomycetidae</taxon>
        <taxon>Glomerellales</taxon>
        <taxon>Glomerellaceae</taxon>
        <taxon>Colletotrichum</taxon>
        <taxon>Colletotrichum acutatum species complex</taxon>
    </lineage>
</organism>
<evidence type="ECO:0000313" key="2">
    <source>
        <dbReference type="Proteomes" id="UP001244207"/>
    </source>
</evidence>
<dbReference type="EMBL" id="JAHMHS010000015">
    <property type="protein sequence ID" value="KAK1728779.1"/>
    <property type="molecule type" value="Genomic_DNA"/>
</dbReference>
<reference evidence="1" key="1">
    <citation type="submission" date="2021-12" db="EMBL/GenBank/DDBJ databases">
        <title>Comparative genomics, transcriptomics and evolutionary studies reveal genomic signatures of adaptation to plant cell wall in hemibiotrophic fungi.</title>
        <authorList>
            <consortium name="DOE Joint Genome Institute"/>
            <person name="Baroncelli R."/>
            <person name="Diaz J.F."/>
            <person name="Benocci T."/>
            <person name="Peng M."/>
            <person name="Battaglia E."/>
            <person name="Haridas S."/>
            <person name="Andreopoulos W."/>
            <person name="Labutti K."/>
            <person name="Pangilinan J."/>
            <person name="Floch G.L."/>
            <person name="Makela M.R."/>
            <person name="Henrissat B."/>
            <person name="Grigoriev I.V."/>
            <person name="Crouch J.A."/>
            <person name="De Vries R.P."/>
            <person name="Sukno S.A."/>
            <person name="Thon M.R."/>
        </authorList>
    </citation>
    <scope>NUCLEOTIDE SEQUENCE</scope>
    <source>
        <strain evidence="1">CBS 112980</strain>
    </source>
</reference>
<gene>
    <name evidence="1" type="ORF">BDZ83DRAFT_101974</name>
</gene>
<dbReference type="RefSeq" id="XP_060368834.1">
    <property type="nucleotide sequence ID" value="XM_060501030.1"/>
</dbReference>
<dbReference type="Proteomes" id="UP001244207">
    <property type="component" value="Unassembled WGS sequence"/>
</dbReference>
<keyword evidence="2" id="KW-1185">Reference proteome</keyword>
<dbReference type="AlphaFoldDB" id="A0AAD8UW43"/>
<sequence>MLPPHRAAIANETHFPTSFRRLWTNHKLSISIEMWNSNIVQDIGWDDTSLADDDYLNKNQHNPIQAPSCFQLSPSPSRPRILVHTVPLIFSYRSQSYSSHLTVDLPAMYRRHIQHTQPTSGRPSTTLALCLGSRHRSTIYLTSTIPDQLVTAQCYRRRTRVLILDCKRIPESLTSLVLESRRPAFVCFTKVPSWTRRSRSSLQPRSSILLHFNS</sequence>
<evidence type="ECO:0000313" key="1">
    <source>
        <dbReference type="EMBL" id="KAK1728779.1"/>
    </source>
</evidence>
<proteinExistence type="predicted"/>
<dbReference type="GeneID" id="85384930"/>
<comment type="caution">
    <text evidence="1">The sequence shown here is derived from an EMBL/GenBank/DDBJ whole genome shotgun (WGS) entry which is preliminary data.</text>
</comment>
<protein>
    <submittedName>
        <fullName evidence="1">Uncharacterized protein</fullName>
    </submittedName>
</protein>